<evidence type="ECO:0000256" key="7">
    <source>
        <dbReference type="ARBA" id="ARBA00023136"/>
    </source>
</evidence>
<feature type="domain" description="TonB-dependent receptor plug" evidence="14">
    <location>
        <begin position="120"/>
        <end position="227"/>
    </location>
</feature>
<evidence type="ECO:0000256" key="1">
    <source>
        <dbReference type="ARBA" id="ARBA00004571"/>
    </source>
</evidence>
<keyword evidence="9 10" id="KW-0998">Cell outer membrane</keyword>
<evidence type="ECO:0000256" key="10">
    <source>
        <dbReference type="PROSITE-ProRule" id="PRU01360"/>
    </source>
</evidence>
<evidence type="ECO:0000256" key="2">
    <source>
        <dbReference type="ARBA" id="ARBA00022448"/>
    </source>
</evidence>
<evidence type="ECO:0000256" key="4">
    <source>
        <dbReference type="ARBA" id="ARBA00022692"/>
    </source>
</evidence>
<dbReference type="SUPFAM" id="SSF56935">
    <property type="entry name" value="Porins"/>
    <property type="match status" value="1"/>
</dbReference>
<evidence type="ECO:0000256" key="12">
    <source>
        <dbReference type="SAM" id="SignalP"/>
    </source>
</evidence>
<dbReference type="InterPro" id="IPR039426">
    <property type="entry name" value="TonB-dep_rcpt-like"/>
</dbReference>
<dbReference type="InterPro" id="IPR000531">
    <property type="entry name" value="Beta-barrel_TonB"/>
</dbReference>
<evidence type="ECO:0000256" key="9">
    <source>
        <dbReference type="ARBA" id="ARBA00023237"/>
    </source>
</evidence>
<proteinExistence type="inferred from homology"/>
<accession>A0ABV7JQ79</accession>
<feature type="domain" description="TonB-dependent receptor-like beta-barrel" evidence="13">
    <location>
        <begin position="292"/>
        <end position="727"/>
    </location>
</feature>
<feature type="chain" id="PRO_5046988418" evidence="12">
    <location>
        <begin position="26"/>
        <end position="769"/>
    </location>
</feature>
<dbReference type="EMBL" id="JBHRTA010000038">
    <property type="protein sequence ID" value="MFC3199267.1"/>
    <property type="molecule type" value="Genomic_DNA"/>
</dbReference>
<evidence type="ECO:0000259" key="14">
    <source>
        <dbReference type="Pfam" id="PF07715"/>
    </source>
</evidence>
<keyword evidence="4 10" id="KW-0812">Transmembrane</keyword>
<dbReference type="PROSITE" id="PS52016">
    <property type="entry name" value="TONB_DEPENDENT_REC_3"/>
    <property type="match status" value="1"/>
</dbReference>
<dbReference type="SUPFAM" id="SSF49464">
    <property type="entry name" value="Carboxypeptidase regulatory domain-like"/>
    <property type="match status" value="1"/>
</dbReference>
<evidence type="ECO:0000256" key="11">
    <source>
        <dbReference type="RuleBase" id="RU003357"/>
    </source>
</evidence>
<dbReference type="Pfam" id="PF13715">
    <property type="entry name" value="CarbopepD_reg_2"/>
    <property type="match status" value="1"/>
</dbReference>
<dbReference type="Pfam" id="PF00593">
    <property type="entry name" value="TonB_dep_Rec_b-barrel"/>
    <property type="match status" value="1"/>
</dbReference>
<feature type="signal peptide" evidence="12">
    <location>
        <begin position="1"/>
        <end position="25"/>
    </location>
</feature>
<dbReference type="Gene3D" id="2.170.130.10">
    <property type="entry name" value="TonB-dependent receptor, plug domain"/>
    <property type="match status" value="1"/>
</dbReference>
<keyword evidence="6 11" id="KW-0798">TonB box</keyword>
<dbReference type="Proteomes" id="UP001595526">
    <property type="component" value="Unassembled WGS sequence"/>
</dbReference>
<dbReference type="PANTHER" id="PTHR30069">
    <property type="entry name" value="TONB-DEPENDENT OUTER MEMBRANE RECEPTOR"/>
    <property type="match status" value="1"/>
</dbReference>
<comment type="subcellular location">
    <subcellularLocation>
        <location evidence="1 10">Cell outer membrane</location>
        <topology evidence="1 10">Multi-pass membrane protein</topology>
    </subcellularLocation>
</comment>
<reference evidence="16" key="1">
    <citation type="journal article" date="2019" name="Int. J. Syst. Evol. Microbiol.">
        <title>The Global Catalogue of Microorganisms (GCM) 10K type strain sequencing project: providing services to taxonomists for standard genome sequencing and annotation.</title>
        <authorList>
            <consortium name="The Broad Institute Genomics Platform"/>
            <consortium name="The Broad Institute Genome Sequencing Center for Infectious Disease"/>
            <person name="Wu L."/>
            <person name="Ma J."/>
        </authorList>
    </citation>
    <scope>NUCLEOTIDE SEQUENCE [LARGE SCALE GENOMIC DNA]</scope>
    <source>
        <strain evidence="16">KCTC 52416</strain>
    </source>
</reference>
<evidence type="ECO:0000256" key="5">
    <source>
        <dbReference type="ARBA" id="ARBA00022729"/>
    </source>
</evidence>
<keyword evidence="3 10" id="KW-1134">Transmembrane beta strand</keyword>
<dbReference type="Pfam" id="PF07715">
    <property type="entry name" value="Plug"/>
    <property type="match status" value="1"/>
</dbReference>
<keyword evidence="16" id="KW-1185">Reference proteome</keyword>
<organism evidence="15 16">
    <name type="scientific">Parapedobacter deserti</name>
    <dbReference type="NCBI Taxonomy" id="1912957"/>
    <lineage>
        <taxon>Bacteria</taxon>
        <taxon>Pseudomonadati</taxon>
        <taxon>Bacteroidota</taxon>
        <taxon>Sphingobacteriia</taxon>
        <taxon>Sphingobacteriales</taxon>
        <taxon>Sphingobacteriaceae</taxon>
        <taxon>Parapedobacter</taxon>
    </lineage>
</organism>
<keyword evidence="2 10" id="KW-0813">Transport</keyword>
<sequence>MSLYHFCAFRAIALCLVLLATCASAQDGFLTGYIYDTQTRQPLAGAAVRDQHRAVVGLSDQNGHFRINRQYLSDLIEITLVGYKLQHVDISDGRNHINVQMDADPVLLDEIRVGLHNRSNRETPGAVALLNADDIRRGSGLSLQAALNTVAGVRMDQSTLADSRISIRGNGVRSPWGIRALKIYVNDIPVTETDGTTRIEALDVNNIGRAEIIKGPASSIYGAGTAGVINFQLQRAPYGERSLELSGLAGSYGLHRSALTYRSGGDKVNSYVSYGWQEYHGYRAHSNDMRRFITGNFQFFPNDRQIITVLVNRTTQHSQIPGALTEAQARENPLQANDTNVDKAAGRNQNWTRVGIGQQYRLNEKLTNSTSLFTYYYDIDHPLAFAYIRNYYQSYGGRTRFTYDPGFASFATVFTVGAEFNQGLTKGSQYANEGGTEGAINSNIDNQNTFYSVFYQSETTLGSKTLLTLGLGINSLHYRIRDYLGPVRSGTKRFDPQATPRVALSHNFHEALSLHASVSTGFTPPTGSEIRTVDGSVNTNLQAEEALNYEINAKGRLLRSKLSYDLALFWMDMNGELIAQSVQQGITIYHNAGKTAHRGAELALSWLAIDRNDSRWISRLRPFAAVTYSDFSFVDYKTRDADDNVTAIYDGNRLTGIAPWVINAGLDLESSTGLYANCNYLYNDRLPLNDANTAYNPSYHLLNTKIGYRRVIRNRFKAEVYGGVDNLLGQHYSSFVALNAVAYGGGQPAFFNPSPGRNGYGGINISYLF</sequence>
<evidence type="ECO:0000313" key="16">
    <source>
        <dbReference type="Proteomes" id="UP001595526"/>
    </source>
</evidence>
<protein>
    <submittedName>
        <fullName evidence="15">TonB-dependent receptor domain-containing protein</fullName>
    </submittedName>
</protein>
<comment type="caution">
    <text evidence="15">The sequence shown here is derived from an EMBL/GenBank/DDBJ whole genome shotgun (WGS) entry which is preliminary data.</text>
</comment>
<evidence type="ECO:0000313" key="15">
    <source>
        <dbReference type="EMBL" id="MFC3199267.1"/>
    </source>
</evidence>
<dbReference type="InterPro" id="IPR036942">
    <property type="entry name" value="Beta-barrel_TonB_sf"/>
</dbReference>
<dbReference type="InterPro" id="IPR037066">
    <property type="entry name" value="Plug_dom_sf"/>
</dbReference>
<comment type="similarity">
    <text evidence="10 11">Belongs to the TonB-dependent receptor family.</text>
</comment>
<evidence type="ECO:0000259" key="13">
    <source>
        <dbReference type="Pfam" id="PF00593"/>
    </source>
</evidence>
<keyword evidence="8 15" id="KW-0675">Receptor</keyword>
<dbReference type="PANTHER" id="PTHR30069:SF29">
    <property type="entry name" value="HEMOGLOBIN AND HEMOGLOBIN-HAPTOGLOBIN-BINDING PROTEIN 1-RELATED"/>
    <property type="match status" value="1"/>
</dbReference>
<dbReference type="InterPro" id="IPR008969">
    <property type="entry name" value="CarboxyPept-like_regulatory"/>
</dbReference>
<evidence type="ECO:0000256" key="6">
    <source>
        <dbReference type="ARBA" id="ARBA00023077"/>
    </source>
</evidence>
<dbReference type="RefSeq" id="WP_379024710.1">
    <property type="nucleotide sequence ID" value="NZ_JBHRTA010000038.1"/>
</dbReference>
<dbReference type="InterPro" id="IPR012910">
    <property type="entry name" value="Plug_dom"/>
</dbReference>
<dbReference type="Gene3D" id="2.40.170.20">
    <property type="entry name" value="TonB-dependent receptor, beta-barrel domain"/>
    <property type="match status" value="1"/>
</dbReference>
<evidence type="ECO:0000256" key="3">
    <source>
        <dbReference type="ARBA" id="ARBA00022452"/>
    </source>
</evidence>
<name>A0ABV7JQ79_9SPHI</name>
<keyword evidence="7 10" id="KW-0472">Membrane</keyword>
<gene>
    <name evidence="15" type="ORF">ACFOET_16715</name>
</gene>
<keyword evidence="5 12" id="KW-0732">Signal</keyword>
<evidence type="ECO:0000256" key="8">
    <source>
        <dbReference type="ARBA" id="ARBA00023170"/>
    </source>
</evidence>